<dbReference type="Gene3D" id="3.40.50.2300">
    <property type="match status" value="2"/>
</dbReference>
<dbReference type="Proteomes" id="UP000274504">
    <property type="component" value="Unassembled WGS sequence"/>
</dbReference>
<sequence length="99" mass="11121">MLPISVCELVAEGVVAIFAPVHPETLMIIRSMTTQHKVLLFTTADAHHFGTTEGDLSGAMNIVKLRPLKVPAMLDFMLYTEWEDILYLYEGQEGSCYFI</sequence>
<protein>
    <submittedName>
        <fullName evidence="3">AMP-binding domain-containing protein</fullName>
    </submittedName>
</protein>
<dbReference type="EMBL" id="UYSG01004078">
    <property type="protein sequence ID" value="VDL58375.1"/>
    <property type="molecule type" value="Genomic_DNA"/>
</dbReference>
<organism evidence="3">
    <name type="scientific">Hymenolepis diminuta</name>
    <name type="common">Rat tapeworm</name>
    <dbReference type="NCBI Taxonomy" id="6216"/>
    <lineage>
        <taxon>Eukaryota</taxon>
        <taxon>Metazoa</taxon>
        <taxon>Spiralia</taxon>
        <taxon>Lophotrochozoa</taxon>
        <taxon>Platyhelminthes</taxon>
        <taxon>Cestoda</taxon>
        <taxon>Eucestoda</taxon>
        <taxon>Cyclophyllidea</taxon>
        <taxon>Hymenolepididae</taxon>
        <taxon>Hymenolepis</taxon>
    </lineage>
</organism>
<dbReference type="WBParaSite" id="HDID_0000605901-mRNA-1">
    <property type="protein sequence ID" value="HDID_0000605901-mRNA-1"/>
    <property type="gene ID" value="HDID_0000605901"/>
</dbReference>
<reference evidence="1 2" key="2">
    <citation type="submission" date="2018-11" db="EMBL/GenBank/DDBJ databases">
        <authorList>
            <consortium name="Pathogen Informatics"/>
        </authorList>
    </citation>
    <scope>NUCLEOTIDE SEQUENCE [LARGE SCALE GENOMIC DNA]</scope>
</reference>
<dbReference type="OrthoDB" id="5984008at2759"/>
<evidence type="ECO:0000313" key="2">
    <source>
        <dbReference type="Proteomes" id="UP000274504"/>
    </source>
</evidence>
<dbReference type="AlphaFoldDB" id="A0A0R3SM94"/>
<evidence type="ECO:0000313" key="3">
    <source>
        <dbReference type="WBParaSite" id="HDID_0000605901-mRNA-1"/>
    </source>
</evidence>
<gene>
    <name evidence="1" type="ORF">HDID_LOCUS6057</name>
</gene>
<reference evidence="3" key="1">
    <citation type="submission" date="2017-02" db="UniProtKB">
        <authorList>
            <consortium name="WormBaseParasite"/>
        </authorList>
    </citation>
    <scope>IDENTIFICATION</scope>
</reference>
<evidence type="ECO:0000313" key="1">
    <source>
        <dbReference type="EMBL" id="VDL58375.1"/>
    </source>
</evidence>
<accession>A0A0R3SM94</accession>
<name>A0A0R3SM94_HYMDI</name>
<proteinExistence type="predicted"/>